<comment type="subcellular location">
    <subcellularLocation>
        <location evidence="1">Membrane</location>
        <topology evidence="1">Peripheral membrane protein</topology>
    </subcellularLocation>
</comment>
<sequence length="548" mass="60819">MDSDFWKDKYPIGIAHTIEPSCYNNILEIFAMACQKFAEQPAFTNSNHTITYQQLDALSMQLASYLQQLSGLQKGDRIAIQMPNLLQYPVVVFAIIRAGFVVVNTNPLYTAREMLYQFNDAGVKCIICLSAISPKLESIIAKTAIQHVILTELDDLHCSSLQQINHYSVANSIHLTEAFILGQSLAFKQLSIQPDDIAVLQYTGGTTGIVKGAILTQRNLTANTLQCKVLLERTLAVGKEIVIAPLPMYHVYAFTINCMALLMLGVNNILITNPRDTAKVVQEIAKIPFTVFIGVNTLFVALSNDSQFKHLDFSHLKLTISGGMALQPTTNTAWKEITNTDICEGYGLTEASPVVSFNYVENIQQGSIGMPVASTLCKVIDDNENELPIGEYGELCIKGPQIMQGYWNHPEETAKVFTADGWLKTGDIALIQADGYIRIIDRKKDIILVSGFNVYPNELENVLAELSGITMAAAIGVPDPNSGEAIKLFIVLKEGVILTESEIMTYLHENLASYKCPKYLEFREQLPVTNVGKVLRKQLREQELKNYH</sequence>
<dbReference type="InterPro" id="IPR000873">
    <property type="entry name" value="AMP-dep_synth/lig_dom"/>
</dbReference>
<evidence type="ECO:0000259" key="10">
    <source>
        <dbReference type="Pfam" id="PF00501"/>
    </source>
</evidence>
<evidence type="ECO:0000256" key="3">
    <source>
        <dbReference type="ARBA" id="ARBA00006432"/>
    </source>
</evidence>
<dbReference type="Proteomes" id="UP000595278">
    <property type="component" value="Chromosome"/>
</dbReference>
<dbReference type="Pfam" id="PF00501">
    <property type="entry name" value="AMP-binding"/>
    <property type="match status" value="1"/>
</dbReference>
<dbReference type="InterPro" id="IPR050237">
    <property type="entry name" value="ATP-dep_AMP-bd_enzyme"/>
</dbReference>
<keyword evidence="5 9" id="KW-0472">Membrane</keyword>
<keyword evidence="4" id="KW-0436">Ligase</keyword>
<protein>
    <recommendedName>
        <fullName evidence="7">Long-chain-fatty-acid--CoA ligase</fullName>
        <ecNumber evidence="6">6.2.1.3</ecNumber>
    </recommendedName>
    <alternativeName>
        <fullName evidence="8">Long-chain acyl-CoA synthetase</fullName>
    </alternativeName>
</protein>
<dbReference type="InterPro" id="IPR045851">
    <property type="entry name" value="AMP-bd_C_sf"/>
</dbReference>
<gene>
    <name evidence="12" type="ORF">JHT90_07360</name>
</gene>
<dbReference type="EMBL" id="CP067393">
    <property type="protein sequence ID" value="QQP87052.1"/>
    <property type="molecule type" value="Genomic_DNA"/>
</dbReference>
<dbReference type="GO" id="GO:0016020">
    <property type="term" value="C:membrane"/>
    <property type="evidence" value="ECO:0007669"/>
    <property type="project" value="UniProtKB-SubCell"/>
</dbReference>
<dbReference type="AlphaFoldDB" id="A0A974RYC0"/>
<evidence type="ECO:0000256" key="9">
    <source>
        <dbReference type="SAM" id="Phobius"/>
    </source>
</evidence>
<dbReference type="Gene3D" id="3.40.50.12780">
    <property type="entry name" value="N-terminal domain of ligase-like"/>
    <property type="match status" value="1"/>
</dbReference>
<feature type="domain" description="AMP-dependent synthetase/ligase" evidence="10">
    <location>
        <begin position="31"/>
        <end position="407"/>
    </location>
</feature>
<feature type="domain" description="AMP-binding enzyme C-terminal" evidence="11">
    <location>
        <begin position="458"/>
        <end position="533"/>
    </location>
</feature>
<dbReference type="SUPFAM" id="SSF56801">
    <property type="entry name" value="Acetyl-CoA synthetase-like"/>
    <property type="match status" value="1"/>
</dbReference>
<evidence type="ECO:0000256" key="8">
    <source>
        <dbReference type="ARBA" id="ARBA00042773"/>
    </source>
</evidence>
<dbReference type="InterPro" id="IPR025110">
    <property type="entry name" value="AMP-bd_C"/>
</dbReference>
<evidence type="ECO:0000256" key="4">
    <source>
        <dbReference type="ARBA" id="ARBA00022598"/>
    </source>
</evidence>
<dbReference type="InterPro" id="IPR042099">
    <property type="entry name" value="ANL_N_sf"/>
</dbReference>
<keyword evidence="13" id="KW-1185">Reference proteome</keyword>
<evidence type="ECO:0000256" key="7">
    <source>
        <dbReference type="ARBA" id="ARBA00039545"/>
    </source>
</evidence>
<dbReference type="EC" id="6.2.1.3" evidence="6"/>
<organism evidence="12 13">
    <name type="scientific">Entomomonas asaccharolytica</name>
    <dbReference type="NCBI Taxonomy" id="2785331"/>
    <lineage>
        <taxon>Bacteria</taxon>
        <taxon>Pseudomonadati</taxon>
        <taxon>Pseudomonadota</taxon>
        <taxon>Gammaproteobacteria</taxon>
        <taxon>Pseudomonadales</taxon>
        <taxon>Pseudomonadaceae</taxon>
        <taxon>Entomomonas</taxon>
    </lineage>
</organism>
<dbReference type="RefSeq" id="WP_201095630.1">
    <property type="nucleotide sequence ID" value="NZ_CP067393.1"/>
</dbReference>
<reference evidence="12 13" key="1">
    <citation type="submission" date="2021-01" db="EMBL/GenBank/DDBJ databases">
        <title>Entomomonas sp. F2A isolated from a house cricket (Acheta domesticus).</title>
        <authorList>
            <person name="Spergser J."/>
            <person name="Busse H.-J."/>
        </authorList>
    </citation>
    <scope>NUCLEOTIDE SEQUENCE [LARGE SCALE GENOMIC DNA]</scope>
    <source>
        <strain evidence="12 13">F2A</strain>
    </source>
</reference>
<evidence type="ECO:0000256" key="1">
    <source>
        <dbReference type="ARBA" id="ARBA00004170"/>
    </source>
</evidence>
<evidence type="ECO:0000256" key="2">
    <source>
        <dbReference type="ARBA" id="ARBA00005005"/>
    </source>
</evidence>
<dbReference type="Pfam" id="PF13193">
    <property type="entry name" value="AMP-binding_C"/>
    <property type="match status" value="1"/>
</dbReference>
<evidence type="ECO:0000313" key="13">
    <source>
        <dbReference type="Proteomes" id="UP000595278"/>
    </source>
</evidence>
<evidence type="ECO:0000256" key="5">
    <source>
        <dbReference type="ARBA" id="ARBA00023136"/>
    </source>
</evidence>
<keyword evidence="9" id="KW-0812">Transmembrane</keyword>
<dbReference type="PANTHER" id="PTHR43767:SF8">
    <property type="entry name" value="LONG-CHAIN-FATTY-ACID--COA LIGASE"/>
    <property type="match status" value="1"/>
</dbReference>
<dbReference type="GO" id="GO:0004467">
    <property type="term" value="F:long-chain fatty acid-CoA ligase activity"/>
    <property type="evidence" value="ECO:0007669"/>
    <property type="project" value="UniProtKB-EC"/>
</dbReference>
<dbReference type="InterPro" id="IPR020845">
    <property type="entry name" value="AMP-binding_CS"/>
</dbReference>
<evidence type="ECO:0000256" key="6">
    <source>
        <dbReference type="ARBA" id="ARBA00026121"/>
    </source>
</evidence>
<dbReference type="CDD" id="cd05936">
    <property type="entry name" value="FC-FACS_FadD_like"/>
    <property type="match status" value="1"/>
</dbReference>
<keyword evidence="9" id="KW-1133">Transmembrane helix</keyword>
<dbReference type="PROSITE" id="PS00455">
    <property type="entry name" value="AMP_BINDING"/>
    <property type="match status" value="1"/>
</dbReference>
<proteinExistence type="inferred from homology"/>
<evidence type="ECO:0000313" key="12">
    <source>
        <dbReference type="EMBL" id="QQP87052.1"/>
    </source>
</evidence>
<comment type="pathway">
    <text evidence="2">Lipid metabolism; fatty acid beta-oxidation.</text>
</comment>
<feature type="transmembrane region" description="Helical" evidence="9">
    <location>
        <begin position="249"/>
        <end position="271"/>
    </location>
</feature>
<accession>A0A974RYC0</accession>
<name>A0A974RYC0_9GAMM</name>
<dbReference type="FunFam" id="3.40.50.12780:FF:000003">
    <property type="entry name" value="Long-chain-fatty-acid--CoA ligase FadD"/>
    <property type="match status" value="1"/>
</dbReference>
<evidence type="ECO:0000259" key="11">
    <source>
        <dbReference type="Pfam" id="PF13193"/>
    </source>
</evidence>
<dbReference type="KEGG" id="eaz:JHT90_07360"/>
<feature type="transmembrane region" description="Helical" evidence="9">
    <location>
        <begin position="283"/>
        <end position="302"/>
    </location>
</feature>
<dbReference type="Gene3D" id="3.30.300.30">
    <property type="match status" value="1"/>
</dbReference>
<dbReference type="PANTHER" id="PTHR43767">
    <property type="entry name" value="LONG-CHAIN-FATTY-ACID--COA LIGASE"/>
    <property type="match status" value="1"/>
</dbReference>
<comment type="similarity">
    <text evidence="3">Belongs to the ATP-dependent AMP-binding enzyme family.</text>
</comment>